<comment type="caution">
    <text evidence="2">The sequence shown here is derived from an EMBL/GenBank/DDBJ whole genome shotgun (WGS) entry which is preliminary data.</text>
</comment>
<evidence type="ECO:0000313" key="3">
    <source>
        <dbReference type="Proteomes" id="UP001283361"/>
    </source>
</evidence>
<sequence>MAPSHAPAMKSLQDLRDIGSEADCIILVTHGSEQRVTRHVTGEQCPISAAPSHSTPQQKARRRPLGVRGPDVQRLECLTSLLSPREDISRIFDTVQTALNAWPLLLSRKVRGHSPTVILGHSSVPWCRKAGCKHSHKPGTCSERQSPLTGDLPQACCLDGPVFTTVRQVSTAAAGCRACLVSGKYTTSPGAKNQEQAKTEDWVEELKHVTDLSKSRALDSPAFTRLLAAK</sequence>
<protein>
    <submittedName>
        <fullName evidence="2">Uncharacterized protein</fullName>
    </submittedName>
</protein>
<dbReference type="AlphaFoldDB" id="A0AAE1DSM3"/>
<accession>A0AAE1DSM3</accession>
<keyword evidence="3" id="KW-1185">Reference proteome</keyword>
<organism evidence="2 3">
    <name type="scientific">Elysia crispata</name>
    <name type="common">lettuce slug</name>
    <dbReference type="NCBI Taxonomy" id="231223"/>
    <lineage>
        <taxon>Eukaryota</taxon>
        <taxon>Metazoa</taxon>
        <taxon>Spiralia</taxon>
        <taxon>Lophotrochozoa</taxon>
        <taxon>Mollusca</taxon>
        <taxon>Gastropoda</taxon>
        <taxon>Heterobranchia</taxon>
        <taxon>Euthyneura</taxon>
        <taxon>Panpulmonata</taxon>
        <taxon>Sacoglossa</taxon>
        <taxon>Placobranchoidea</taxon>
        <taxon>Plakobranchidae</taxon>
        <taxon>Elysia</taxon>
    </lineage>
</organism>
<gene>
    <name evidence="2" type="ORF">RRG08_051641</name>
</gene>
<evidence type="ECO:0000313" key="2">
    <source>
        <dbReference type="EMBL" id="KAK3780163.1"/>
    </source>
</evidence>
<evidence type="ECO:0000256" key="1">
    <source>
        <dbReference type="SAM" id="MobiDB-lite"/>
    </source>
</evidence>
<name>A0AAE1DSM3_9GAST</name>
<feature type="region of interest" description="Disordered" evidence="1">
    <location>
        <begin position="44"/>
        <end position="66"/>
    </location>
</feature>
<reference evidence="2" key="1">
    <citation type="journal article" date="2023" name="G3 (Bethesda)">
        <title>A reference genome for the long-term kleptoplast-retaining sea slug Elysia crispata morphotype clarki.</title>
        <authorList>
            <person name="Eastman K.E."/>
            <person name="Pendleton A.L."/>
            <person name="Shaikh M.A."/>
            <person name="Suttiyut T."/>
            <person name="Ogas R."/>
            <person name="Tomko P."/>
            <person name="Gavelis G."/>
            <person name="Widhalm J.R."/>
            <person name="Wisecaver J.H."/>
        </authorList>
    </citation>
    <scope>NUCLEOTIDE SEQUENCE</scope>
    <source>
        <strain evidence="2">ECLA1</strain>
    </source>
</reference>
<proteinExistence type="predicted"/>
<dbReference type="Proteomes" id="UP001283361">
    <property type="component" value="Unassembled WGS sequence"/>
</dbReference>
<dbReference type="EMBL" id="JAWDGP010002758">
    <property type="protein sequence ID" value="KAK3780163.1"/>
    <property type="molecule type" value="Genomic_DNA"/>
</dbReference>